<dbReference type="InterPro" id="IPR012337">
    <property type="entry name" value="RNaseH-like_sf"/>
</dbReference>
<dbReference type="AlphaFoldDB" id="A0AAF0ZN11"/>
<dbReference type="PANTHER" id="PTHR45835">
    <property type="entry name" value="YALI0A06105P"/>
    <property type="match status" value="1"/>
</dbReference>
<dbReference type="SUPFAM" id="SSF53098">
    <property type="entry name" value="Ribonuclease H-like"/>
    <property type="match status" value="1"/>
</dbReference>
<dbReference type="Gene3D" id="3.30.420.10">
    <property type="entry name" value="Ribonuclease H-like superfamily/Ribonuclease H"/>
    <property type="match status" value="1"/>
</dbReference>
<proteinExistence type="predicted"/>
<evidence type="ECO:0000313" key="2">
    <source>
        <dbReference type="Proteomes" id="UP001234989"/>
    </source>
</evidence>
<evidence type="ECO:0000313" key="1">
    <source>
        <dbReference type="EMBL" id="WMV45196.1"/>
    </source>
</evidence>
<dbReference type="EMBL" id="CP133620">
    <property type="protein sequence ID" value="WMV45196.1"/>
    <property type="molecule type" value="Genomic_DNA"/>
</dbReference>
<evidence type="ECO:0008006" key="3">
    <source>
        <dbReference type="Google" id="ProtNLM"/>
    </source>
</evidence>
<protein>
    <recommendedName>
        <fullName evidence="3">Integrase catalytic domain-containing protein</fullName>
    </recommendedName>
</protein>
<reference evidence="1" key="1">
    <citation type="submission" date="2023-08" db="EMBL/GenBank/DDBJ databases">
        <title>A de novo genome assembly of Solanum verrucosum Schlechtendal, a Mexican diploid species geographically isolated from the other diploid A-genome species in potato relatives.</title>
        <authorList>
            <person name="Hosaka K."/>
        </authorList>
    </citation>
    <scope>NUCLEOTIDE SEQUENCE</scope>
    <source>
        <tissue evidence="1">Young leaves</tissue>
    </source>
</reference>
<keyword evidence="2" id="KW-1185">Reference proteome</keyword>
<dbReference type="GO" id="GO:0003676">
    <property type="term" value="F:nucleic acid binding"/>
    <property type="evidence" value="ECO:0007669"/>
    <property type="project" value="InterPro"/>
</dbReference>
<gene>
    <name evidence="1" type="ORF">MTR67_038581</name>
</gene>
<accession>A0AAF0ZN11</accession>
<name>A0AAF0ZN11_SOLVR</name>
<dbReference type="PANTHER" id="PTHR45835:SF91">
    <property type="entry name" value="RETROTRANSPOSON, TY3-GYPSY SUBCLASS-LIKE PROTEIN"/>
    <property type="match status" value="1"/>
</dbReference>
<dbReference type="Proteomes" id="UP001234989">
    <property type="component" value="Chromosome 9"/>
</dbReference>
<dbReference type="InterPro" id="IPR036397">
    <property type="entry name" value="RNaseH_sf"/>
</dbReference>
<organism evidence="1 2">
    <name type="scientific">Solanum verrucosum</name>
    <dbReference type="NCBI Taxonomy" id="315347"/>
    <lineage>
        <taxon>Eukaryota</taxon>
        <taxon>Viridiplantae</taxon>
        <taxon>Streptophyta</taxon>
        <taxon>Embryophyta</taxon>
        <taxon>Tracheophyta</taxon>
        <taxon>Spermatophyta</taxon>
        <taxon>Magnoliopsida</taxon>
        <taxon>eudicotyledons</taxon>
        <taxon>Gunneridae</taxon>
        <taxon>Pentapetalae</taxon>
        <taxon>asterids</taxon>
        <taxon>lamiids</taxon>
        <taxon>Solanales</taxon>
        <taxon>Solanaceae</taxon>
        <taxon>Solanoideae</taxon>
        <taxon>Solaneae</taxon>
        <taxon>Solanum</taxon>
    </lineage>
</organism>
<sequence>MNFIVGVPRTRRQHDSIWVIVDRIRKSAHFIPVKVSFSEEGYAKLYLRKIRGLGTHVKLSTIFHPQTDGLAECIIQNFKYMLRAYVIDFKGNLDDHLPLIEFVYNNSYHSIIMTPFEALYGRRCRSHIDWFEVSEVALIGPELVHEAVEKDWLSIKRLKTTKSRQKSYADVRRRDLEFDINDWAT</sequence>